<organism evidence="3 4">
    <name type="scientific">Phaeobacter gallaeciensis</name>
    <dbReference type="NCBI Taxonomy" id="60890"/>
    <lineage>
        <taxon>Bacteria</taxon>
        <taxon>Pseudomonadati</taxon>
        <taxon>Pseudomonadota</taxon>
        <taxon>Alphaproteobacteria</taxon>
        <taxon>Rhodobacterales</taxon>
        <taxon>Roseobacteraceae</taxon>
        <taxon>Phaeobacter</taxon>
    </lineage>
</organism>
<dbReference type="CDD" id="cd04781">
    <property type="entry name" value="HTH_MerR-like_sg6"/>
    <property type="match status" value="1"/>
</dbReference>
<dbReference type="EMBL" id="QOCE01000027">
    <property type="protein sequence ID" value="RBW56117.1"/>
    <property type="molecule type" value="Genomic_DNA"/>
</dbReference>
<dbReference type="SMART" id="SM00422">
    <property type="entry name" value="HTH_MERR"/>
    <property type="match status" value="1"/>
</dbReference>
<feature type="domain" description="HTH merR-type" evidence="2">
    <location>
        <begin position="4"/>
        <end position="72"/>
    </location>
</feature>
<dbReference type="Gene3D" id="1.10.1660.10">
    <property type="match status" value="1"/>
</dbReference>
<dbReference type="OrthoDB" id="9802944at2"/>
<dbReference type="Proteomes" id="UP000252706">
    <property type="component" value="Unassembled WGS sequence"/>
</dbReference>
<protein>
    <submittedName>
        <fullName evidence="3">MerR family transcriptional regulator</fullName>
    </submittedName>
</protein>
<comment type="caution">
    <text evidence="3">The sequence shown here is derived from an EMBL/GenBank/DDBJ whole genome shotgun (WGS) entry which is preliminary data.</text>
</comment>
<dbReference type="SUPFAM" id="SSF46955">
    <property type="entry name" value="Putative DNA-binding domain"/>
    <property type="match status" value="1"/>
</dbReference>
<evidence type="ECO:0000259" key="2">
    <source>
        <dbReference type="PROSITE" id="PS50937"/>
    </source>
</evidence>
<dbReference type="InterPro" id="IPR000551">
    <property type="entry name" value="MerR-type_HTH_dom"/>
</dbReference>
<evidence type="ECO:0000313" key="4">
    <source>
        <dbReference type="Proteomes" id="UP000252706"/>
    </source>
</evidence>
<dbReference type="PROSITE" id="PS50937">
    <property type="entry name" value="HTH_MERR_2"/>
    <property type="match status" value="1"/>
</dbReference>
<dbReference type="GO" id="GO:0003677">
    <property type="term" value="F:DNA binding"/>
    <property type="evidence" value="ECO:0007669"/>
    <property type="project" value="UniProtKB-KW"/>
</dbReference>
<accession>A0A366X3I3</accession>
<dbReference type="AlphaFoldDB" id="A0A366X3I3"/>
<dbReference type="PANTHER" id="PTHR30204">
    <property type="entry name" value="REDOX-CYCLING DRUG-SENSING TRANSCRIPTIONAL ACTIVATOR SOXR"/>
    <property type="match status" value="1"/>
</dbReference>
<evidence type="ECO:0000256" key="1">
    <source>
        <dbReference type="ARBA" id="ARBA00023125"/>
    </source>
</evidence>
<dbReference type="RefSeq" id="WP_113823231.1">
    <property type="nucleotide sequence ID" value="NZ_QOCE01000027.1"/>
</dbReference>
<name>A0A366X3I3_9RHOB</name>
<dbReference type="Pfam" id="PF13411">
    <property type="entry name" value="MerR_1"/>
    <property type="match status" value="1"/>
</dbReference>
<dbReference type="PANTHER" id="PTHR30204:SF97">
    <property type="entry name" value="MERR FAMILY REGULATORY PROTEIN"/>
    <property type="match status" value="1"/>
</dbReference>
<evidence type="ECO:0000313" key="3">
    <source>
        <dbReference type="EMBL" id="RBW56117.1"/>
    </source>
</evidence>
<reference evidence="3 4" key="1">
    <citation type="submission" date="2018-07" db="EMBL/GenBank/DDBJ databases">
        <title>Modular assembly of carbohydrate-degrading microbial communities in the ocean.</title>
        <authorList>
            <person name="Enke T.N."/>
            <person name="Datta M.S."/>
            <person name="Schwartzman J.A."/>
            <person name="Cermak N."/>
            <person name="Schmitz D.A."/>
            <person name="Barrere J."/>
            <person name="Cordero O.X."/>
        </authorList>
    </citation>
    <scope>NUCLEOTIDE SEQUENCE [LARGE SCALE GENOMIC DNA]</scope>
    <source>
        <strain evidence="3 4">C3M10</strain>
    </source>
</reference>
<proteinExistence type="predicted"/>
<sequence length="139" mass="15476">MEKLLDIAEVSDRSGVSTSGLRYYEKKKLIGSVSRNGLRRQYEPEVVQELAFITLAKSAGFTLNEIGDVVRTPGATIIPRTTLLGKADSLEQQAERLVNLARMLRHVANCPSENHFECSRFQKLLKVATKITNDKSLAN</sequence>
<dbReference type="GO" id="GO:0003700">
    <property type="term" value="F:DNA-binding transcription factor activity"/>
    <property type="evidence" value="ECO:0007669"/>
    <property type="project" value="InterPro"/>
</dbReference>
<dbReference type="InterPro" id="IPR009061">
    <property type="entry name" value="DNA-bd_dom_put_sf"/>
</dbReference>
<gene>
    <name evidence="3" type="ORF">DS909_09580</name>
</gene>
<keyword evidence="1" id="KW-0238">DNA-binding</keyword>
<dbReference type="PRINTS" id="PR00040">
    <property type="entry name" value="HTHMERR"/>
</dbReference>
<dbReference type="InterPro" id="IPR047057">
    <property type="entry name" value="MerR_fam"/>
</dbReference>